<dbReference type="Proteomes" id="UP000014227">
    <property type="component" value="Chromosome I"/>
</dbReference>
<dbReference type="InterPro" id="IPR000014">
    <property type="entry name" value="PAS"/>
</dbReference>
<evidence type="ECO:0000256" key="3">
    <source>
        <dbReference type="ARBA" id="ARBA00022553"/>
    </source>
</evidence>
<dbReference type="PRINTS" id="PR00344">
    <property type="entry name" value="BCTRLSENSOR"/>
</dbReference>
<dbReference type="AlphaFoldDB" id="S0EX74"/>
<dbReference type="Gene3D" id="3.30.450.20">
    <property type="entry name" value="PAS domain"/>
    <property type="match status" value="1"/>
</dbReference>
<dbReference type="PATRIC" id="fig|1303518.3.peg.2831"/>
<keyword evidence="6" id="KW-0418">Kinase</keyword>
<dbReference type="Gene3D" id="3.30.565.10">
    <property type="entry name" value="Histidine kinase-like ATPase, C-terminal domain"/>
    <property type="match status" value="1"/>
</dbReference>
<evidence type="ECO:0000256" key="1">
    <source>
        <dbReference type="ARBA" id="ARBA00000085"/>
    </source>
</evidence>
<dbReference type="Pfam" id="PF02518">
    <property type="entry name" value="HATPase_c"/>
    <property type="match status" value="1"/>
</dbReference>
<dbReference type="NCBIfam" id="TIGR00229">
    <property type="entry name" value="sensory_box"/>
    <property type="match status" value="1"/>
</dbReference>
<keyword evidence="4" id="KW-0808">Transferase</keyword>
<dbReference type="HOGENOM" id="CLU_328104_0_0_0"/>
<evidence type="ECO:0000313" key="12">
    <source>
        <dbReference type="Proteomes" id="UP000014227"/>
    </source>
</evidence>
<dbReference type="EMBL" id="HF951689">
    <property type="protein sequence ID" value="CCW36516.1"/>
    <property type="molecule type" value="Genomic_DNA"/>
</dbReference>
<keyword evidence="8" id="KW-0902">Two-component regulatory system</keyword>
<dbReference type="PANTHER" id="PTHR43065:SF10">
    <property type="entry name" value="PEROXIDE STRESS-ACTIVATED HISTIDINE KINASE MAK3"/>
    <property type="match status" value="1"/>
</dbReference>
<name>S0EX74_CHTCT</name>
<dbReference type="Gene3D" id="1.10.287.130">
    <property type="match status" value="1"/>
</dbReference>
<dbReference type="GO" id="GO:0000155">
    <property type="term" value="F:phosphorelay sensor kinase activity"/>
    <property type="evidence" value="ECO:0007669"/>
    <property type="project" value="InterPro"/>
</dbReference>
<dbReference type="eggNOG" id="COG5000">
    <property type="taxonomic scope" value="Bacteria"/>
</dbReference>
<sequence length="876" mass="97098">MGSEQNLSPSHFNGESETYNYLPKLLKAVTEAPSAPAGAEALYQMLHDSFALVALCVELADETMVRFYPYGDLQLAALPKPTLEAMGKHVIVCSFGKAAEITGLVSWIFSEEQSTAQSLAEMLDAASALLGYRFALERTTQRLEEAEESLRVRLNEMAAIYEIGQATDPQDIPRLLQTVVERTARMMDAQACSLMLLDEHKTCLRLVAAYGLPEGLIQKEQRLEEGLAGRVVLSGQPMLIVDSAQSPRPSGGMKNQDIGSSMLFPLEDQTHQVLGVLSVRRRRPAKDFNTEDLKLFSVFAAHTALALSSMRLHTDLKARAAEMRKLSTLTNALISTTDLHSLATKLVEEICSVVGFPRCALYLQADKKNAFMPISWHGYPDEVMRQPLPVHEGILKFIAEAQGALVFDPRHPQNLSDKVARLLRGFARALGSNLLVLAPIRNSHGECFAILVADNRTRKKPILPTQLNLLNAFVGQAGIAIENARLYIAMRTSMETARKLQAYTERVLRSIDIAILSADSHGIITRCNPAVEKILGISASKCRGCSLDQLVEKLSIPQREKEIFRRLVERARSSGEAMLRQRFPLHFPGAQPKTVALHVSGLPEPGNEPSGVVLILEDITQEIALEREIERMRRLADIGQLAAKMAHEVRNALSPIRAGTQILQRELQSHGLASEWTEIILAEVDDLTRLTGELLEFSRPTPPHPQTIDLASFLQTALQTMQPMLDEQHITLHWNLQTPMPPLQADPVHLQQILRNLVSNAVQAMNEQGELEIAARYEPTHLRFVIEVKDNGEGIAPEDKERIFQPFVTTRPKGTGLGLPIVVKLLEQHGGHIEVESQRGEGACFRIFLPPSPPILFDTDLPLPTLRLGEQRWAGN</sequence>
<dbReference type="Gene3D" id="3.30.450.40">
    <property type="match status" value="2"/>
</dbReference>
<protein>
    <recommendedName>
        <fullName evidence="2">histidine kinase</fullName>
        <ecNumber evidence="2">2.7.13.3</ecNumber>
    </recommendedName>
</protein>
<dbReference type="InterPro" id="IPR035965">
    <property type="entry name" value="PAS-like_dom_sf"/>
</dbReference>
<feature type="domain" description="PAS" evidence="10">
    <location>
        <begin position="500"/>
        <end position="575"/>
    </location>
</feature>
<dbReference type="EC" id="2.7.13.3" evidence="2"/>
<dbReference type="InterPro" id="IPR029016">
    <property type="entry name" value="GAF-like_dom_sf"/>
</dbReference>
<dbReference type="eggNOG" id="COG2203">
    <property type="taxonomic scope" value="Bacteria"/>
</dbReference>
<dbReference type="OrthoDB" id="9776727at2"/>
<organism evidence="11 12">
    <name type="scientific">Chthonomonas calidirosea (strain DSM 23976 / ICMP 18418 / T49)</name>
    <dbReference type="NCBI Taxonomy" id="1303518"/>
    <lineage>
        <taxon>Bacteria</taxon>
        <taxon>Bacillati</taxon>
        <taxon>Armatimonadota</taxon>
        <taxon>Chthonomonadia</taxon>
        <taxon>Chthonomonadales</taxon>
        <taxon>Chthonomonadaceae</taxon>
        <taxon>Chthonomonas</taxon>
    </lineage>
</organism>
<dbReference type="Pfam" id="PF13185">
    <property type="entry name" value="GAF_2"/>
    <property type="match status" value="1"/>
</dbReference>
<proteinExistence type="predicted"/>
<keyword evidence="12" id="KW-1185">Reference proteome</keyword>
<evidence type="ECO:0000313" key="11">
    <source>
        <dbReference type="EMBL" id="CCW36516.1"/>
    </source>
</evidence>
<dbReference type="InterPro" id="IPR036890">
    <property type="entry name" value="HATPase_C_sf"/>
</dbReference>
<dbReference type="KEGG" id="ccz:CCALI_02727"/>
<dbReference type="PROSITE" id="PS50109">
    <property type="entry name" value="HIS_KIN"/>
    <property type="match status" value="1"/>
</dbReference>
<accession>S0EX74</accession>
<evidence type="ECO:0000256" key="2">
    <source>
        <dbReference type="ARBA" id="ARBA00012438"/>
    </source>
</evidence>
<dbReference type="InParanoid" id="S0EX74"/>
<dbReference type="InterPro" id="IPR005467">
    <property type="entry name" value="His_kinase_dom"/>
</dbReference>
<dbReference type="SUPFAM" id="SSF55874">
    <property type="entry name" value="ATPase domain of HSP90 chaperone/DNA topoisomerase II/histidine kinase"/>
    <property type="match status" value="1"/>
</dbReference>
<feature type="domain" description="Histidine kinase" evidence="9">
    <location>
        <begin position="644"/>
        <end position="853"/>
    </location>
</feature>
<dbReference type="Pfam" id="PF08448">
    <property type="entry name" value="PAS_4"/>
    <property type="match status" value="1"/>
</dbReference>
<dbReference type="SUPFAM" id="SSF55785">
    <property type="entry name" value="PYP-like sensor domain (PAS domain)"/>
    <property type="match status" value="1"/>
</dbReference>
<keyword evidence="7" id="KW-0067">ATP-binding</keyword>
<evidence type="ECO:0000256" key="5">
    <source>
        <dbReference type="ARBA" id="ARBA00022741"/>
    </source>
</evidence>
<reference evidence="12" key="1">
    <citation type="submission" date="2013-03" db="EMBL/GenBank/DDBJ databases">
        <title>Genome sequence of Chthonomonas calidirosea, the first sequenced genome from the Armatimonadetes phylum (formally candidate division OP10).</title>
        <authorList>
            <person name="Lee K.C.Y."/>
            <person name="Morgan X.C."/>
            <person name="Dunfield P.F."/>
            <person name="Tamas I."/>
            <person name="Houghton K.M."/>
            <person name="Vyssotski M."/>
            <person name="Ryan J.L.J."/>
            <person name="Lagutin K."/>
            <person name="McDonald I.R."/>
            <person name="Stott M.B."/>
        </authorList>
    </citation>
    <scope>NUCLEOTIDE SEQUENCE [LARGE SCALE GENOMIC DNA]</scope>
    <source>
        <strain evidence="12">DSM 23976 / ICMP 18418 / T49</strain>
    </source>
</reference>
<dbReference type="RefSeq" id="WP_016484024.1">
    <property type="nucleotide sequence ID" value="NC_021487.1"/>
</dbReference>
<dbReference type="SUPFAM" id="SSF47384">
    <property type="entry name" value="Homodimeric domain of signal transducing histidine kinase"/>
    <property type="match status" value="1"/>
</dbReference>
<dbReference type="SMART" id="SM00091">
    <property type="entry name" value="PAS"/>
    <property type="match status" value="1"/>
</dbReference>
<evidence type="ECO:0000256" key="7">
    <source>
        <dbReference type="ARBA" id="ARBA00022840"/>
    </source>
</evidence>
<dbReference type="PROSITE" id="PS50112">
    <property type="entry name" value="PAS"/>
    <property type="match status" value="1"/>
</dbReference>
<dbReference type="SMART" id="SM00065">
    <property type="entry name" value="GAF"/>
    <property type="match status" value="2"/>
</dbReference>
<dbReference type="CDD" id="cd00082">
    <property type="entry name" value="HisKA"/>
    <property type="match status" value="1"/>
</dbReference>
<dbReference type="PANTHER" id="PTHR43065">
    <property type="entry name" value="SENSOR HISTIDINE KINASE"/>
    <property type="match status" value="1"/>
</dbReference>
<dbReference type="Pfam" id="PF00512">
    <property type="entry name" value="HisKA"/>
    <property type="match status" value="1"/>
</dbReference>
<dbReference type="InterPro" id="IPR013656">
    <property type="entry name" value="PAS_4"/>
</dbReference>
<dbReference type="InterPro" id="IPR003018">
    <property type="entry name" value="GAF"/>
</dbReference>
<dbReference type="InterPro" id="IPR003661">
    <property type="entry name" value="HisK_dim/P_dom"/>
</dbReference>
<keyword evidence="5" id="KW-0547">Nucleotide-binding</keyword>
<evidence type="ECO:0000259" key="10">
    <source>
        <dbReference type="PROSITE" id="PS50112"/>
    </source>
</evidence>
<dbReference type="CDD" id="cd00130">
    <property type="entry name" value="PAS"/>
    <property type="match status" value="1"/>
</dbReference>
<dbReference type="SMART" id="SM00388">
    <property type="entry name" value="HisKA"/>
    <property type="match status" value="1"/>
</dbReference>
<dbReference type="Pfam" id="PF01590">
    <property type="entry name" value="GAF"/>
    <property type="match status" value="1"/>
</dbReference>
<dbReference type="InterPro" id="IPR004358">
    <property type="entry name" value="Sig_transdc_His_kin-like_C"/>
</dbReference>
<evidence type="ECO:0000256" key="4">
    <source>
        <dbReference type="ARBA" id="ARBA00022679"/>
    </source>
</evidence>
<evidence type="ECO:0000256" key="8">
    <source>
        <dbReference type="ARBA" id="ARBA00023012"/>
    </source>
</evidence>
<dbReference type="GO" id="GO:0005524">
    <property type="term" value="F:ATP binding"/>
    <property type="evidence" value="ECO:0007669"/>
    <property type="project" value="UniProtKB-KW"/>
</dbReference>
<dbReference type="InterPro" id="IPR003594">
    <property type="entry name" value="HATPase_dom"/>
</dbReference>
<comment type="catalytic activity">
    <reaction evidence="1">
        <text>ATP + protein L-histidine = ADP + protein N-phospho-L-histidine.</text>
        <dbReference type="EC" id="2.7.13.3"/>
    </reaction>
</comment>
<dbReference type="STRING" id="454171.CP488_01361"/>
<dbReference type="SUPFAM" id="SSF55781">
    <property type="entry name" value="GAF domain-like"/>
    <property type="match status" value="2"/>
</dbReference>
<evidence type="ECO:0000259" key="9">
    <source>
        <dbReference type="PROSITE" id="PS50109"/>
    </source>
</evidence>
<dbReference type="InterPro" id="IPR036097">
    <property type="entry name" value="HisK_dim/P_sf"/>
</dbReference>
<keyword evidence="3" id="KW-0597">Phosphoprotein</keyword>
<evidence type="ECO:0000256" key="6">
    <source>
        <dbReference type="ARBA" id="ARBA00022777"/>
    </source>
</evidence>
<gene>
    <name evidence="11" type="ORF">CCALI_02727</name>
</gene>
<dbReference type="SMART" id="SM00387">
    <property type="entry name" value="HATPase_c"/>
    <property type="match status" value="1"/>
</dbReference>